<sequence length="530" mass="60497">MTPKIKKSNPSKGTSAAAQLHPPLYELALQALSQSGAEDNEHGEEKSFKRDNPNVNSLSIEELVKTFSIDRYPVRMQCNGATDLTGNLMVKERCFGKYLDFSKDNNARFQMKMVYDLLKRRFMYENKDKMAWAFEVIPYLRQQVNYQEEVSCPRVLRWLSAKTDKNVKFLNLFNPPKEAIVHPWLVLTNRELKMPFFLTLRSVRTLSDPKVVDGIKMELFGATAITRKIILEGGANDALLTVFETTSHYDYDHNGCTDFSPDFVTSSECSSCKCQNYKAKHNGVINTINALTASVKEMTSKRGVIPSKKISYPDTPLEIKAAKRRRKDTSKASSTIKNKIPISLSFSCTDVQCARATKKQHELKKVDITATVEEHNMTVDTPSNASKDKEKVEPVSLGERNNYPFEGFNISDEAPKKLIQLINDYSEWIADGLLKHHVSRYCQQQPKVSRNEEFLINIIKGFSIPADLSWHLVDEVYISINCGDEFHWVLAVVVLKERRIRVYDSMSQRRRSGSSSEIQKLAKYYLLTLI</sequence>
<keyword evidence="2" id="KW-0645">Protease</keyword>
<evidence type="ECO:0000259" key="5">
    <source>
        <dbReference type="PROSITE" id="PS50600"/>
    </source>
</evidence>
<dbReference type="Gene3D" id="3.40.395.10">
    <property type="entry name" value="Adenoviral Proteinase, Chain A"/>
    <property type="match status" value="1"/>
</dbReference>
<feature type="region of interest" description="Disordered" evidence="4">
    <location>
        <begin position="31"/>
        <end position="53"/>
    </location>
</feature>
<comment type="caution">
    <text evidence="6">The sequence shown here is derived from an EMBL/GenBank/DDBJ whole genome shotgun (WGS) entry which is preliminary data.</text>
</comment>
<evidence type="ECO:0000256" key="2">
    <source>
        <dbReference type="ARBA" id="ARBA00022670"/>
    </source>
</evidence>
<dbReference type="EMBL" id="AYRZ02000009">
    <property type="protein sequence ID" value="PHT72219.1"/>
    <property type="molecule type" value="Genomic_DNA"/>
</dbReference>
<protein>
    <recommendedName>
        <fullName evidence="5">Ubiquitin-like protease family profile domain-containing protein</fullName>
    </recommendedName>
</protein>
<keyword evidence="3" id="KW-0378">Hydrolase</keyword>
<comment type="similarity">
    <text evidence="1">Belongs to the peptidase C48 family.</text>
</comment>
<dbReference type="InterPro" id="IPR003653">
    <property type="entry name" value="Peptidase_C48_C"/>
</dbReference>
<accession>A0A2G2YR55</accession>
<dbReference type="PROSITE" id="PS50600">
    <property type="entry name" value="ULP_PROTEASE"/>
    <property type="match status" value="1"/>
</dbReference>
<dbReference type="Gramene" id="PHT72219">
    <property type="protein sequence ID" value="PHT72219"/>
    <property type="gene ID" value="T459_23004"/>
</dbReference>
<dbReference type="Pfam" id="PF02902">
    <property type="entry name" value="Peptidase_C48"/>
    <property type="match status" value="1"/>
</dbReference>
<reference evidence="6 7" key="2">
    <citation type="journal article" date="2017" name="Genome Biol.">
        <title>New reference genome sequences of hot pepper reveal the massive evolution of plant disease-resistance genes by retroduplication.</title>
        <authorList>
            <person name="Kim S."/>
            <person name="Park J."/>
            <person name="Yeom S.I."/>
            <person name="Kim Y.M."/>
            <person name="Seo E."/>
            <person name="Kim K.T."/>
            <person name="Kim M.S."/>
            <person name="Lee J.M."/>
            <person name="Cheong K."/>
            <person name="Shin H.S."/>
            <person name="Kim S.B."/>
            <person name="Han K."/>
            <person name="Lee J."/>
            <person name="Park M."/>
            <person name="Lee H.A."/>
            <person name="Lee H.Y."/>
            <person name="Lee Y."/>
            <person name="Oh S."/>
            <person name="Lee J.H."/>
            <person name="Choi E."/>
            <person name="Choi E."/>
            <person name="Lee S.E."/>
            <person name="Jeon J."/>
            <person name="Kim H."/>
            <person name="Choi G."/>
            <person name="Song H."/>
            <person name="Lee J."/>
            <person name="Lee S.C."/>
            <person name="Kwon J.K."/>
            <person name="Lee H.Y."/>
            <person name="Koo N."/>
            <person name="Hong Y."/>
            <person name="Kim R.W."/>
            <person name="Kang W.H."/>
            <person name="Huh J.H."/>
            <person name="Kang B.C."/>
            <person name="Yang T.J."/>
            <person name="Lee Y.H."/>
            <person name="Bennetzen J.L."/>
            <person name="Choi D."/>
        </authorList>
    </citation>
    <scope>NUCLEOTIDE SEQUENCE [LARGE SCALE GENOMIC DNA]</scope>
    <source>
        <strain evidence="7">cv. CM334</strain>
    </source>
</reference>
<feature type="domain" description="Ubiquitin-like protease family profile" evidence="5">
    <location>
        <begin position="408"/>
        <end position="530"/>
    </location>
</feature>
<feature type="compositionally biased region" description="Basic and acidic residues" evidence="4">
    <location>
        <begin position="39"/>
        <end position="52"/>
    </location>
</feature>
<evidence type="ECO:0000313" key="7">
    <source>
        <dbReference type="Proteomes" id="UP000222542"/>
    </source>
</evidence>
<reference evidence="6 7" key="1">
    <citation type="journal article" date="2014" name="Nat. Genet.">
        <title>Genome sequence of the hot pepper provides insights into the evolution of pungency in Capsicum species.</title>
        <authorList>
            <person name="Kim S."/>
            <person name="Park M."/>
            <person name="Yeom S.I."/>
            <person name="Kim Y.M."/>
            <person name="Lee J.M."/>
            <person name="Lee H.A."/>
            <person name="Seo E."/>
            <person name="Choi J."/>
            <person name="Cheong K."/>
            <person name="Kim K.T."/>
            <person name="Jung K."/>
            <person name="Lee G.W."/>
            <person name="Oh S.K."/>
            <person name="Bae C."/>
            <person name="Kim S.B."/>
            <person name="Lee H.Y."/>
            <person name="Kim S.Y."/>
            <person name="Kim M.S."/>
            <person name="Kang B.C."/>
            <person name="Jo Y.D."/>
            <person name="Yang H.B."/>
            <person name="Jeong H.J."/>
            <person name="Kang W.H."/>
            <person name="Kwon J.K."/>
            <person name="Shin C."/>
            <person name="Lim J.Y."/>
            <person name="Park J.H."/>
            <person name="Huh J.H."/>
            <person name="Kim J.S."/>
            <person name="Kim B.D."/>
            <person name="Cohen O."/>
            <person name="Paran I."/>
            <person name="Suh M.C."/>
            <person name="Lee S.B."/>
            <person name="Kim Y.K."/>
            <person name="Shin Y."/>
            <person name="Noh S.J."/>
            <person name="Park J."/>
            <person name="Seo Y.S."/>
            <person name="Kwon S.Y."/>
            <person name="Kim H.A."/>
            <person name="Park J.M."/>
            <person name="Kim H.J."/>
            <person name="Choi S.B."/>
            <person name="Bosland P.W."/>
            <person name="Reeves G."/>
            <person name="Jo S.H."/>
            <person name="Lee B.W."/>
            <person name="Cho H.T."/>
            <person name="Choi H.S."/>
            <person name="Lee M.S."/>
            <person name="Yu Y."/>
            <person name="Do Choi Y."/>
            <person name="Park B.S."/>
            <person name="van Deynze A."/>
            <person name="Ashrafi H."/>
            <person name="Hill T."/>
            <person name="Kim W.T."/>
            <person name="Pai H.S."/>
            <person name="Ahn H.K."/>
            <person name="Yeam I."/>
            <person name="Giovannoni J.J."/>
            <person name="Rose J.K."/>
            <person name="Sorensen I."/>
            <person name="Lee S.J."/>
            <person name="Kim R.W."/>
            <person name="Choi I.Y."/>
            <person name="Choi B.S."/>
            <person name="Lim J.S."/>
            <person name="Lee Y.H."/>
            <person name="Choi D."/>
        </authorList>
    </citation>
    <scope>NUCLEOTIDE SEQUENCE [LARGE SCALE GENOMIC DNA]</scope>
    <source>
        <strain evidence="7">cv. CM334</strain>
    </source>
</reference>
<organism evidence="6 7">
    <name type="scientific">Capsicum annuum</name>
    <name type="common">Capsicum pepper</name>
    <dbReference type="NCBI Taxonomy" id="4072"/>
    <lineage>
        <taxon>Eukaryota</taxon>
        <taxon>Viridiplantae</taxon>
        <taxon>Streptophyta</taxon>
        <taxon>Embryophyta</taxon>
        <taxon>Tracheophyta</taxon>
        <taxon>Spermatophyta</taxon>
        <taxon>Magnoliopsida</taxon>
        <taxon>eudicotyledons</taxon>
        <taxon>Gunneridae</taxon>
        <taxon>Pentapetalae</taxon>
        <taxon>asterids</taxon>
        <taxon>lamiids</taxon>
        <taxon>Solanales</taxon>
        <taxon>Solanaceae</taxon>
        <taxon>Solanoideae</taxon>
        <taxon>Capsiceae</taxon>
        <taxon>Capsicum</taxon>
    </lineage>
</organism>
<dbReference type="AlphaFoldDB" id="A0A2G2YR55"/>
<keyword evidence="7" id="KW-1185">Reference proteome</keyword>
<evidence type="ECO:0000256" key="3">
    <source>
        <dbReference type="ARBA" id="ARBA00022801"/>
    </source>
</evidence>
<dbReference type="GO" id="GO:0006508">
    <property type="term" value="P:proteolysis"/>
    <property type="evidence" value="ECO:0007669"/>
    <property type="project" value="UniProtKB-KW"/>
</dbReference>
<dbReference type="SUPFAM" id="SSF54001">
    <property type="entry name" value="Cysteine proteinases"/>
    <property type="match status" value="1"/>
</dbReference>
<dbReference type="GO" id="GO:0008234">
    <property type="term" value="F:cysteine-type peptidase activity"/>
    <property type="evidence" value="ECO:0007669"/>
    <property type="project" value="InterPro"/>
</dbReference>
<dbReference type="Proteomes" id="UP000222542">
    <property type="component" value="Unassembled WGS sequence"/>
</dbReference>
<name>A0A2G2YR55_CAPAN</name>
<dbReference type="PANTHER" id="PTHR31470">
    <property type="entry name" value="CYSTEINE PROTEINASES SUPERFAMILY PROTEIN-RELATED-RELATED"/>
    <property type="match status" value="1"/>
</dbReference>
<evidence type="ECO:0000256" key="4">
    <source>
        <dbReference type="SAM" id="MobiDB-lite"/>
    </source>
</evidence>
<dbReference type="PANTHER" id="PTHR31470:SF46">
    <property type="entry name" value="ULP1 PROTEASE FAMILY, C-TERMINAL CATALYTIC DOMAIN CONTAINING PROTEIN"/>
    <property type="match status" value="1"/>
</dbReference>
<gene>
    <name evidence="6" type="ORF">T459_23004</name>
</gene>
<proteinExistence type="inferred from homology"/>
<evidence type="ECO:0000313" key="6">
    <source>
        <dbReference type="EMBL" id="PHT72219.1"/>
    </source>
</evidence>
<evidence type="ECO:0000256" key="1">
    <source>
        <dbReference type="ARBA" id="ARBA00005234"/>
    </source>
</evidence>
<dbReference type="InterPro" id="IPR038765">
    <property type="entry name" value="Papain-like_cys_pep_sf"/>
</dbReference>